<evidence type="ECO:0000256" key="3">
    <source>
        <dbReference type="ARBA" id="ARBA00023179"/>
    </source>
</evidence>
<dbReference type="PANTHER" id="PTHR23048:SF0">
    <property type="entry name" value="CALMODULIN LIKE 3"/>
    <property type="match status" value="1"/>
</dbReference>
<dbReference type="Pfam" id="PF13499">
    <property type="entry name" value="EF-hand_7"/>
    <property type="match status" value="1"/>
</dbReference>
<evidence type="ECO:0000259" key="4">
    <source>
        <dbReference type="PROSITE" id="PS50222"/>
    </source>
</evidence>
<dbReference type="FunFam" id="1.10.238.10:FF:000001">
    <property type="entry name" value="Calmodulin 1"/>
    <property type="match status" value="1"/>
</dbReference>
<evidence type="ECO:0000313" key="5">
    <source>
        <dbReference type="EMBL" id="CAG5126416.1"/>
    </source>
</evidence>
<keyword evidence="1" id="KW-0677">Repeat</keyword>
<dbReference type="Proteomes" id="UP000678393">
    <property type="component" value="Unassembled WGS sequence"/>
</dbReference>
<sequence>VVISILVSTINLNQTHLYSFSGNGVIEFQDFKAYMSKKQQQSHQDRTEEMMEAFRVFDKNNDKFIDARELVYVMTRIGDTLTKQEAEEMIKVADVNEDGKIDYLEFAKFIAAPFGQ</sequence>
<evidence type="ECO:0000313" key="6">
    <source>
        <dbReference type="Proteomes" id="UP000678393"/>
    </source>
</evidence>
<comment type="caution">
    <text evidence="5">The sequence shown here is derived from an EMBL/GenBank/DDBJ whole genome shotgun (WGS) entry which is preliminary data.</text>
</comment>
<dbReference type="InterPro" id="IPR002048">
    <property type="entry name" value="EF_hand_dom"/>
</dbReference>
<keyword evidence="6" id="KW-1185">Reference proteome</keyword>
<feature type="domain" description="EF-hand" evidence="4">
    <location>
        <begin position="45"/>
        <end position="80"/>
    </location>
</feature>
<dbReference type="PANTHER" id="PTHR23048">
    <property type="entry name" value="MYOSIN LIGHT CHAIN 1, 3"/>
    <property type="match status" value="1"/>
</dbReference>
<keyword evidence="2" id="KW-0106">Calcium</keyword>
<dbReference type="CDD" id="cd00051">
    <property type="entry name" value="EFh"/>
    <property type="match status" value="1"/>
</dbReference>
<dbReference type="EMBL" id="CAJHNH020002355">
    <property type="protein sequence ID" value="CAG5126416.1"/>
    <property type="molecule type" value="Genomic_DNA"/>
</dbReference>
<keyword evidence="3" id="KW-0514">Muscle protein</keyword>
<dbReference type="SUPFAM" id="SSF47473">
    <property type="entry name" value="EF-hand"/>
    <property type="match status" value="1"/>
</dbReference>
<dbReference type="SMART" id="SM00054">
    <property type="entry name" value="EFh"/>
    <property type="match status" value="2"/>
</dbReference>
<evidence type="ECO:0000256" key="2">
    <source>
        <dbReference type="ARBA" id="ARBA00022837"/>
    </source>
</evidence>
<gene>
    <name evidence="5" type="ORF">CUNI_LOCUS11974</name>
</gene>
<dbReference type="GO" id="GO:0016460">
    <property type="term" value="C:myosin II complex"/>
    <property type="evidence" value="ECO:0007669"/>
    <property type="project" value="TreeGrafter"/>
</dbReference>
<dbReference type="InterPro" id="IPR050230">
    <property type="entry name" value="CALM/Myosin/TropC-like"/>
</dbReference>
<feature type="domain" description="EF-hand" evidence="4">
    <location>
        <begin position="81"/>
        <end position="116"/>
    </location>
</feature>
<dbReference type="PROSITE" id="PS00018">
    <property type="entry name" value="EF_HAND_1"/>
    <property type="match status" value="2"/>
</dbReference>
<dbReference type="Gene3D" id="1.10.238.10">
    <property type="entry name" value="EF-hand"/>
    <property type="match status" value="1"/>
</dbReference>
<organism evidence="5 6">
    <name type="scientific">Candidula unifasciata</name>
    <dbReference type="NCBI Taxonomy" id="100452"/>
    <lineage>
        <taxon>Eukaryota</taxon>
        <taxon>Metazoa</taxon>
        <taxon>Spiralia</taxon>
        <taxon>Lophotrochozoa</taxon>
        <taxon>Mollusca</taxon>
        <taxon>Gastropoda</taxon>
        <taxon>Heterobranchia</taxon>
        <taxon>Euthyneura</taxon>
        <taxon>Panpulmonata</taxon>
        <taxon>Eupulmonata</taxon>
        <taxon>Stylommatophora</taxon>
        <taxon>Helicina</taxon>
        <taxon>Helicoidea</taxon>
        <taxon>Geomitridae</taxon>
        <taxon>Candidula</taxon>
    </lineage>
</organism>
<dbReference type="AlphaFoldDB" id="A0A8S3ZH44"/>
<dbReference type="OrthoDB" id="26525at2759"/>
<dbReference type="PROSITE" id="PS50222">
    <property type="entry name" value="EF_HAND_2"/>
    <property type="match status" value="2"/>
</dbReference>
<feature type="non-terminal residue" evidence="5">
    <location>
        <position position="1"/>
    </location>
</feature>
<dbReference type="InterPro" id="IPR011992">
    <property type="entry name" value="EF-hand-dom_pair"/>
</dbReference>
<reference evidence="5" key="1">
    <citation type="submission" date="2021-04" db="EMBL/GenBank/DDBJ databases">
        <authorList>
            <consortium name="Molecular Ecology Group"/>
        </authorList>
    </citation>
    <scope>NUCLEOTIDE SEQUENCE</scope>
</reference>
<dbReference type="GO" id="GO:0005509">
    <property type="term" value="F:calcium ion binding"/>
    <property type="evidence" value="ECO:0007669"/>
    <property type="project" value="InterPro"/>
</dbReference>
<accession>A0A8S3ZH44</accession>
<protein>
    <recommendedName>
        <fullName evidence="4">EF-hand domain-containing protein</fullName>
    </recommendedName>
</protein>
<evidence type="ECO:0000256" key="1">
    <source>
        <dbReference type="ARBA" id="ARBA00022737"/>
    </source>
</evidence>
<dbReference type="InterPro" id="IPR018247">
    <property type="entry name" value="EF_Hand_1_Ca_BS"/>
</dbReference>
<name>A0A8S3ZH44_9EUPU</name>
<proteinExistence type="predicted"/>